<dbReference type="RefSeq" id="WP_163090054.1">
    <property type="nucleotide sequence ID" value="NZ_JAAGNA010000763.1"/>
</dbReference>
<dbReference type="Proteomes" id="UP000471745">
    <property type="component" value="Unassembled WGS sequence"/>
</dbReference>
<sequence length="164" mass="18411">MLRTIEITADLTTPSRGEVFHNLHWQKKLDLSVDCFICERIGRTTHLRHGEESMVCSGDQGVQHPAAGRVAAFDVTSERERTMLRAVVDYWWAPFHDVERDTPATAPTHAPWVRLHLGYLCPEARQAEAFSIQSTMVLPVSETCSHCAHPLATTTRSPGIRLLP</sequence>
<comment type="caution">
    <text evidence="1">The sequence shown here is derived from an EMBL/GenBank/DDBJ whole genome shotgun (WGS) entry which is preliminary data.</text>
</comment>
<dbReference type="AlphaFoldDB" id="A0A9X5HCP5"/>
<reference evidence="1 2" key="1">
    <citation type="submission" date="2020-01" db="EMBL/GenBank/DDBJ databases">
        <title>Insect and environment-associated Actinomycetes.</title>
        <authorList>
            <person name="Currrie C."/>
            <person name="Chevrette M."/>
            <person name="Carlson C."/>
            <person name="Stubbendieck R."/>
            <person name="Wendt-Pienkowski E."/>
        </authorList>
    </citation>
    <scope>NUCLEOTIDE SEQUENCE [LARGE SCALE GENOMIC DNA]</scope>
    <source>
        <strain evidence="1 2">SID8189</strain>
    </source>
</reference>
<accession>A0A9X5HCP5</accession>
<dbReference type="EMBL" id="JAAGNA010000763">
    <property type="protein sequence ID" value="NEC51212.1"/>
    <property type="molecule type" value="Genomic_DNA"/>
</dbReference>
<gene>
    <name evidence="1" type="ORF">G3I18_21980</name>
</gene>
<evidence type="ECO:0000313" key="1">
    <source>
        <dbReference type="EMBL" id="NEC51212.1"/>
    </source>
</evidence>
<organism evidence="1 2">
    <name type="scientific">Actinospica acidiphila</name>
    <dbReference type="NCBI Taxonomy" id="304899"/>
    <lineage>
        <taxon>Bacteria</taxon>
        <taxon>Bacillati</taxon>
        <taxon>Actinomycetota</taxon>
        <taxon>Actinomycetes</taxon>
        <taxon>Catenulisporales</taxon>
        <taxon>Actinospicaceae</taxon>
        <taxon>Actinospica</taxon>
    </lineage>
</organism>
<protein>
    <submittedName>
        <fullName evidence="1">Uncharacterized protein</fullName>
    </submittedName>
</protein>
<evidence type="ECO:0000313" key="2">
    <source>
        <dbReference type="Proteomes" id="UP000471745"/>
    </source>
</evidence>
<name>A0A9X5HCP5_9ACTN</name>
<keyword evidence="2" id="KW-1185">Reference proteome</keyword>
<proteinExistence type="predicted"/>